<dbReference type="InterPro" id="IPR020471">
    <property type="entry name" value="AKR"/>
</dbReference>
<evidence type="ECO:0000313" key="5">
    <source>
        <dbReference type="EMBL" id="RSH79018.1"/>
    </source>
</evidence>
<dbReference type="InterPro" id="IPR023210">
    <property type="entry name" value="NADP_OxRdtase_dom"/>
</dbReference>
<dbReference type="InterPro" id="IPR036812">
    <property type="entry name" value="NAD(P)_OxRdtase_dom_sf"/>
</dbReference>
<dbReference type="GeneID" id="39586489"/>
<organism evidence="5 6">
    <name type="scientific">Apiotrichum porosum</name>
    <dbReference type="NCBI Taxonomy" id="105984"/>
    <lineage>
        <taxon>Eukaryota</taxon>
        <taxon>Fungi</taxon>
        <taxon>Dikarya</taxon>
        <taxon>Basidiomycota</taxon>
        <taxon>Agaricomycotina</taxon>
        <taxon>Tremellomycetes</taxon>
        <taxon>Trichosporonales</taxon>
        <taxon>Trichosporonaceae</taxon>
        <taxon>Apiotrichum</taxon>
    </lineage>
</organism>
<evidence type="ECO:0000256" key="1">
    <source>
        <dbReference type="PIRSR" id="PIRSR000097-1"/>
    </source>
</evidence>
<dbReference type="STRING" id="105984.A0A427XJM0"/>
<keyword evidence="6" id="KW-1185">Reference proteome</keyword>
<dbReference type="PRINTS" id="PR00069">
    <property type="entry name" value="ALDKETRDTASE"/>
</dbReference>
<evidence type="ECO:0000256" key="2">
    <source>
        <dbReference type="PIRSR" id="PIRSR000097-2"/>
    </source>
</evidence>
<proteinExistence type="predicted"/>
<dbReference type="AlphaFoldDB" id="A0A427XJM0"/>
<feature type="binding site" evidence="2">
    <location>
        <position position="109"/>
    </location>
    <ligand>
        <name>substrate</name>
    </ligand>
</feature>
<evidence type="ECO:0000259" key="4">
    <source>
        <dbReference type="Pfam" id="PF00248"/>
    </source>
</evidence>
<dbReference type="EMBL" id="RSCE01000011">
    <property type="protein sequence ID" value="RSH79018.1"/>
    <property type="molecule type" value="Genomic_DNA"/>
</dbReference>
<dbReference type="PANTHER" id="PTHR11732">
    <property type="entry name" value="ALDO/KETO REDUCTASE"/>
    <property type="match status" value="1"/>
</dbReference>
<feature type="active site" description="Proton donor" evidence="1">
    <location>
        <position position="51"/>
    </location>
</feature>
<evidence type="ECO:0000313" key="6">
    <source>
        <dbReference type="Proteomes" id="UP000279236"/>
    </source>
</evidence>
<dbReference type="SUPFAM" id="SSF51430">
    <property type="entry name" value="NAD(P)-linked oxidoreductase"/>
    <property type="match status" value="1"/>
</dbReference>
<dbReference type="OrthoDB" id="416253at2759"/>
<comment type="caution">
    <text evidence="5">The sequence shown here is derived from an EMBL/GenBank/DDBJ whole genome shotgun (WGS) entry which is preliminary data.</text>
</comment>
<accession>A0A427XJM0</accession>
<dbReference type="CDD" id="cd19071">
    <property type="entry name" value="AKR_AKR1-5-like"/>
    <property type="match status" value="1"/>
</dbReference>
<evidence type="ECO:0000256" key="3">
    <source>
        <dbReference type="PIRSR" id="PIRSR000097-3"/>
    </source>
</evidence>
<dbReference type="Pfam" id="PF00248">
    <property type="entry name" value="Aldo_ket_red"/>
    <property type="match status" value="1"/>
</dbReference>
<dbReference type="Proteomes" id="UP000279236">
    <property type="component" value="Unassembled WGS sequence"/>
</dbReference>
<feature type="site" description="Lowers pKa of active site Tyr" evidence="3">
    <location>
        <position position="76"/>
    </location>
</feature>
<dbReference type="RefSeq" id="XP_028474165.1">
    <property type="nucleotide sequence ID" value="XM_028617702.1"/>
</dbReference>
<dbReference type="FunFam" id="3.20.20.100:FF:000034">
    <property type="entry name" value="Chromosome 7, whole genome shotgun sequence"/>
    <property type="match status" value="1"/>
</dbReference>
<gene>
    <name evidence="5" type="ORF">EHS24_001946</name>
</gene>
<protein>
    <recommendedName>
        <fullName evidence="4">NADP-dependent oxidoreductase domain-containing protein</fullName>
    </recommendedName>
</protein>
<name>A0A427XJM0_9TREE</name>
<dbReference type="PIRSF" id="PIRSF000097">
    <property type="entry name" value="AKR"/>
    <property type="match status" value="1"/>
</dbReference>
<dbReference type="GO" id="GO:0016491">
    <property type="term" value="F:oxidoreductase activity"/>
    <property type="evidence" value="ECO:0007669"/>
    <property type="project" value="InterPro"/>
</dbReference>
<sequence length="330" mass="37068">MTIATHFTLSDGRKIPSIGLGTWQSPKGQVAKAVEHYIKAGGRHIDCAWAYGNEAEVGEGIAKGGVPREELWITSKLFELHHHPEHVPLAIADTLKNLGIAYLDLYLLHWNINWQVDAPEGVLPQFEHVKLSADGKRLLDVPLCDDVLPTWREMEKLVDQGLVKSIGVSNLNIHRTRKLLKDARIKPVANQVELSIQCPQYELVEWLQKHDIQPQGYSPLGGTDGEALRNNPTVLKIAEKYNAQGSNVLISWLIKRGIQPLPKSVTPARIEQNLITVDLTDAEFQEIEALAKSHPPNRVCDQSTLYEPFYDIYQENDPEFSDKVQFAKAD</sequence>
<feature type="domain" description="NADP-dependent oxidoreductase" evidence="4">
    <location>
        <begin position="18"/>
        <end position="291"/>
    </location>
</feature>
<dbReference type="Gene3D" id="3.20.20.100">
    <property type="entry name" value="NADP-dependent oxidoreductase domain"/>
    <property type="match status" value="1"/>
</dbReference>
<reference evidence="5 6" key="1">
    <citation type="submission" date="2018-11" db="EMBL/GenBank/DDBJ databases">
        <title>Genome sequence of Apiotrichum porosum DSM 27194.</title>
        <authorList>
            <person name="Aliyu H."/>
            <person name="Gorte O."/>
            <person name="Ochsenreither K."/>
        </authorList>
    </citation>
    <scope>NUCLEOTIDE SEQUENCE [LARGE SCALE GENOMIC DNA]</scope>
    <source>
        <strain evidence="5 6">DSM 27194</strain>
    </source>
</reference>